<keyword evidence="2" id="KW-0732">Signal</keyword>
<dbReference type="OrthoDB" id="1735926at2759"/>
<name>A0A3P7M4B4_DIBLA</name>
<dbReference type="Pfam" id="PF00955">
    <property type="entry name" value="HCO3_cotransp"/>
    <property type="match status" value="1"/>
</dbReference>
<feature type="chain" id="PRO_5018169444" description="Bicarbonate transporter-like transmembrane domain-containing protein" evidence="2">
    <location>
        <begin position="26"/>
        <end position="152"/>
    </location>
</feature>
<feature type="signal peptide" evidence="2">
    <location>
        <begin position="1"/>
        <end position="25"/>
    </location>
</feature>
<evidence type="ECO:0000259" key="3">
    <source>
        <dbReference type="Pfam" id="PF00955"/>
    </source>
</evidence>
<accession>A0A3P7M4B4</accession>
<evidence type="ECO:0000313" key="4">
    <source>
        <dbReference type="EMBL" id="VDN13121.1"/>
    </source>
</evidence>
<keyword evidence="1" id="KW-0812">Transmembrane</keyword>
<keyword evidence="1" id="KW-1133">Transmembrane helix</keyword>
<dbReference type="GO" id="GO:0016020">
    <property type="term" value="C:membrane"/>
    <property type="evidence" value="ECO:0007669"/>
    <property type="project" value="InterPro"/>
</dbReference>
<reference evidence="4 5" key="1">
    <citation type="submission" date="2018-11" db="EMBL/GenBank/DDBJ databases">
        <authorList>
            <consortium name="Pathogen Informatics"/>
        </authorList>
    </citation>
    <scope>NUCLEOTIDE SEQUENCE [LARGE SCALE GENOMIC DNA]</scope>
</reference>
<proteinExistence type="predicted"/>
<keyword evidence="5" id="KW-1185">Reference proteome</keyword>
<dbReference type="GO" id="GO:0006820">
    <property type="term" value="P:monoatomic anion transport"/>
    <property type="evidence" value="ECO:0007669"/>
    <property type="project" value="InterPro"/>
</dbReference>
<feature type="transmembrane region" description="Helical" evidence="1">
    <location>
        <begin position="83"/>
        <end position="103"/>
    </location>
</feature>
<feature type="domain" description="Bicarbonate transporter-like transmembrane" evidence="3">
    <location>
        <begin position="30"/>
        <end position="105"/>
    </location>
</feature>
<dbReference type="Proteomes" id="UP000281553">
    <property type="component" value="Unassembled WGS sequence"/>
</dbReference>
<protein>
    <recommendedName>
        <fullName evidence="3">Bicarbonate transporter-like transmembrane domain-containing protein</fullName>
    </recommendedName>
</protein>
<keyword evidence="1" id="KW-0472">Membrane</keyword>
<gene>
    <name evidence="4" type="ORF">DILT_LOCUS8952</name>
</gene>
<dbReference type="EMBL" id="UYRU01055603">
    <property type="protein sequence ID" value="VDN13121.1"/>
    <property type="molecule type" value="Genomic_DNA"/>
</dbReference>
<evidence type="ECO:0000256" key="2">
    <source>
        <dbReference type="SAM" id="SignalP"/>
    </source>
</evidence>
<evidence type="ECO:0000256" key="1">
    <source>
        <dbReference type="SAM" id="Phobius"/>
    </source>
</evidence>
<organism evidence="4 5">
    <name type="scientific">Dibothriocephalus latus</name>
    <name type="common">Fish tapeworm</name>
    <name type="synonym">Diphyllobothrium latum</name>
    <dbReference type="NCBI Taxonomy" id="60516"/>
    <lineage>
        <taxon>Eukaryota</taxon>
        <taxon>Metazoa</taxon>
        <taxon>Spiralia</taxon>
        <taxon>Lophotrochozoa</taxon>
        <taxon>Platyhelminthes</taxon>
        <taxon>Cestoda</taxon>
        <taxon>Eucestoda</taxon>
        <taxon>Diphyllobothriidea</taxon>
        <taxon>Diphyllobothriidae</taxon>
        <taxon>Dibothriocephalus</taxon>
    </lineage>
</organism>
<dbReference type="AlphaFoldDB" id="A0A3P7M4B4"/>
<sequence>MSLWGTAFALLAALSIGLIYRQAVGLAPDRFSILKPAVSAAYPPSHYLRRVPQRRIHLFTALQLLQLGILCSCGFTEIPFVKIGFPILLFLQLLVRLALSYVLTNCCPKIITSFTIPVFPRSNADQIGVYLIICFQVGQDVKLVRPRCQNRD</sequence>
<feature type="transmembrane region" description="Helical" evidence="1">
    <location>
        <begin position="56"/>
        <end position="76"/>
    </location>
</feature>
<dbReference type="InterPro" id="IPR011531">
    <property type="entry name" value="HCO3_transpt-like_TM_dom"/>
</dbReference>
<evidence type="ECO:0000313" key="5">
    <source>
        <dbReference type="Proteomes" id="UP000281553"/>
    </source>
</evidence>